<protein>
    <submittedName>
        <fullName evidence="2">Uncharacterized protein</fullName>
    </submittedName>
</protein>
<keyword evidence="3" id="KW-1185">Reference proteome</keyword>
<evidence type="ECO:0000313" key="3">
    <source>
        <dbReference type="Proteomes" id="UP001323405"/>
    </source>
</evidence>
<comment type="caution">
    <text evidence="2">The sequence shown here is derived from an EMBL/GenBank/DDBJ whole genome shotgun (WGS) entry which is preliminary data.</text>
</comment>
<dbReference type="Proteomes" id="UP001323405">
    <property type="component" value="Unassembled WGS sequence"/>
</dbReference>
<name>A0ABR0GFE7_9PEZI</name>
<organism evidence="2 3">
    <name type="scientific">Podospora pseudocomata</name>
    <dbReference type="NCBI Taxonomy" id="2093779"/>
    <lineage>
        <taxon>Eukaryota</taxon>
        <taxon>Fungi</taxon>
        <taxon>Dikarya</taxon>
        <taxon>Ascomycota</taxon>
        <taxon>Pezizomycotina</taxon>
        <taxon>Sordariomycetes</taxon>
        <taxon>Sordariomycetidae</taxon>
        <taxon>Sordariales</taxon>
        <taxon>Podosporaceae</taxon>
        <taxon>Podospora</taxon>
    </lineage>
</organism>
<evidence type="ECO:0000256" key="1">
    <source>
        <dbReference type="SAM" id="MobiDB-lite"/>
    </source>
</evidence>
<dbReference type="EMBL" id="JAFFHA010000006">
    <property type="protein sequence ID" value="KAK4654371.1"/>
    <property type="molecule type" value="Genomic_DNA"/>
</dbReference>
<evidence type="ECO:0000313" key="2">
    <source>
        <dbReference type="EMBL" id="KAK4654371.1"/>
    </source>
</evidence>
<accession>A0ABR0GFE7</accession>
<sequence length="147" mass="15385">MPKNSAEMAASSSNRKTYRCMVRICCARQRDVASHECGCGTLAQVLARCWCPLAVATSECNNSVPYGVEDGGKHMSSIGDAKNCPVSVTEGMASGKEFGASVVTPPISSLAGQESEEEEGEGQTLTPLAVYPVAPQRPLLTGSETEA</sequence>
<dbReference type="GeneID" id="87903319"/>
<feature type="region of interest" description="Disordered" evidence="1">
    <location>
        <begin position="105"/>
        <end position="147"/>
    </location>
</feature>
<gene>
    <name evidence="2" type="ORF">QC762_0064900</name>
</gene>
<reference evidence="2 3" key="1">
    <citation type="journal article" date="2023" name="bioRxiv">
        <title>High-quality genome assemblies of four members of thePodospora anserinaspecies complex.</title>
        <authorList>
            <person name="Ament-Velasquez S.L."/>
            <person name="Vogan A.A."/>
            <person name="Wallerman O."/>
            <person name="Hartmann F."/>
            <person name="Gautier V."/>
            <person name="Silar P."/>
            <person name="Giraud T."/>
            <person name="Johannesson H."/>
        </authorList>
    </citation>
    <scope>NUCLEOTIDE SEQUENCE [LARGE SCALE GENOMIC DNA]</scope>
    <source>
        <strain evidence="2 3">CBS 415.72m</strain>
    </source>
</reference>
<dbReference type="RefSeq" id="XP_062743346.1">
    <property type="nucleotide sequence ID" value="XM_062883659.1"/>
</dbReference>
<proteinExistence type="predicted"/>